<evidence type="ECO:0000256" key="1">
    <source>
        <dbReference type="ARBA" id="ARBA00022741"/>
    </source>
</evidence>
<dbReference type="STRING" id="665467.SAMN02982931_01201"/>
<dbReference type="EMBL" id="FMXQ01000002">
    <property type="protein sequence ID" value="SDB15377.1"/>
    <property type="molecule type" value="Genomic_DNA"/>
</dbReference>
<keyword evidence="2" id="KW-0227">DNA damage</keyword>
<keyword evidence="4 10" id="KW-0347">Helicase</keyword>
<dbReference type="GO" id="GO:0005524">
    <property type="term" value="F:ATP binding"/>
    <property type="evidence" value="ECO:0007669"/>
    <property type="project" value="UniProtKB-KW"/>
</dbReference>
<evidence type="ECO:0000313" key="11">
    <source>
        <dbReference type="Proteomes" id="UP000199071"/>
    </source>
</evidence>
<dbReference type="GO" id="GO:0003678">
    <property type="term" value="F:DNA helicase activity"/>
    <property type="evidence" value="ECO:0007669"/>
    <property type="project" value="TreeGrafter"/>
</dbReference>
<dbReference type="SMART" id="SM00490">
    <property type="entry name" value="HELICc"/>
    <property type="match status" value="1"/>
</dbReference>
<dbReference type="PANTHER" id="PTHR47964:SF1">
    <property type="entry name" value="ATP-DEPENDENT DNA HELICASE HOMOLOG RECG, CHLOROPLASTIC"/>
    <property type="match status" value="1"/>
</dbReference>
<evidence type="ECO:0000313" key="10">
    <source>
        <dbReference type="EMBL" id="SDB15377.1"/>
    </source>
</evidence>
<dbReference type="SUPFAM" id="SSF50249">
    <property type="entry name" value="Nucleic acid-binding proteins"/>
    <property type="match status" value="1"/>
</dbReference>
<keyword evidence="3" id="KW-0378">Hydrolase</keyword>
<dbReference type="InterPro" id="IPR012340">
    <property type="entry name" value="NA-bd_OB-fold"/>
</dbReference>
<dbReference type="NCBIfam" id="NF008164">
    <property type="entry name" value="PRK10917.1-2"/>
    <property type="match status" value="1"/>
</dbReference>
<name>A0A1G6B3Z8_9HYPH</name>
<dbReference type="AlphaFoldDB" id="A0A1G6B3Z8"/>
<accession>A0A1G6B3Z8</accession>
<evidence type="ECO:0000256" key="4">
    <source>
        <dbReference type="ARBA" id="ARBA00022806"/>
    </source>
</evidence>
<evidence type="ECO:0000256" key="5">
    <source>
        <dbReference type="ARBA" id="ARBA00022840"/>
    </source>
</evidence>
<organism evidence="10 11">
    <name type="scientific">Bauldia litoralis</name>
    <dbReference type="NCBI Taxonomy" id="665467"/>
    <lineage>
        <taxon>Bacteria</taxon>
        <taxon>Pseudomonadati</taxon>
        <taxon>Pseudomonadota</taxon>
        <taxon>Alphaproteobacteria</taxon>
        <taxon>Hyphomicrobiales</taxon>
        <taxon>Kaistiaceae</taxon>
        <taxon>Bauldia</taxon>
    </lineage>
</organism>
<dbReference type="InterPro" id="IPR027417">
    <property type="entry name" value="P-loop_NTPase"/>
</dbReference>
<feature type="domain" description="Helicase ATP-binding" evidence="8">
    <location>
        <begin position="289"/>
        <end position="450"/>
    </location>
</feature>
<sequence>MRPPVLNPLFRPVSSLAGIGPKLAVTLRKLLGGPDPDGEPRAIDLLFHLPVAVIDRSRQPGIALSPEGAIVTLKVRIDRHQKPPRGNRRIPYRVFVHDDTGELALTFFHANEPWLERMLPIGETRYVSGRMEWFNGRPSMVHPDHMVSEADFGDLPLIEPVYPMTAGLARKTLLKAVGDALDGLPDLPEWLDSSVVAEHHWTTFGAALRAAHHPTAVADIEPHSPALARLAYDELLASQLALALMRAHQRRSAGKARKGDGGLRAKILDALPFTLTGSQQTALAEIDADLAQPERMLRLLQGDVGSGKTVVALLSAATTIEAGAQAAIMAPTELLVRQHARTIAPLAEVAGIRLAVLTGRERARDRAEVVAGLADGSIDLLVGTHALFQSGVEFRDLGLVVVDEQHRFGVHQRLALTAKGEATDVLVMTATPIPRTLVLTYYGDMDVSRLTEKPAGRRPIETRAIPLTRLDEVVERVRAATVDGAKAYWVCPLVEESEVLDVAAVEERYATLTAALGGGIGLVHGRMSAADRDVEMAKFVSGESKVLVATTVVEVGVDVSDATIMVIEHAERFGLAQLHQLRGRVGRSDRPSVCLLLYKGPLGPVATDRLRIMRESEDGFVIAEEDLRLRGGGEVLGTRQSGTPGFRIADLDHHADLMEAARDDARLIVDQDANLGSERGAALRLLLYVFGRDDAVRLLRAG</sequence>
<keyword evidence="11" id="KW-1185">Reference proteome</keyword>
<dbReference type="InterPro" id="IPR014001">
    <property type="entry name" value="Helicase_ATP-bd"/>
</dbReference>
<dbReference type="SMART" id="SM00487">
    <property type="entry name" value="DEXDc"/>
    <property type="match status" value="1"/>
</dbReference>
<evidence type="ECO:0000259" key="9">
    <source>
        <dbReference type="PROSITE" id="PS51194"/>
    </source>
</evidence>
<dbReference type="PANTHER" id="PTHR47964">
    <property type="entry name" value="ATP-DEPENDENT DNA HELICASE HOMOLOG RECG, CHLOROPLASTIC"/>
    <property type="match status" value="1"/>
</dbReference>
<evidence type="ECO:0000256" key="3">
    <source>
        <dbReference type="ARBA" id="ARBA00022801"/>
    </source>
</evidence>
<dbReference type="OrthoDB" id="9804325at2"/>
<proteinExistence type="predicted"/>
<dbReference type="InterPro" id="IPR011545">
    <property type="entry name" value="DEAD/DEAH_box_helicase_dom"/>
</dbReference>
<dbReference type="Pfam" id="PF00271">
    <property type="entry name" value="Helicase_C"/>
    <property type="match status" value="1"/>
</dbReference>
<reference evidence="10 11" key="1">
    <citation type="submission" date="2016-10" db="EMBL/GenBank/DDBJ databases">
        <authorList>
            <person name="de Groot N.N."/>
        </authorList>
    </citation>
    <scope>NUCLEOTIDE SEQUENCE [LARGE SCALE GENOMIC DNA]</scope>
    <source>
        <strain evidence="10 11">ATCC 35022</strain>
    </source>
</reference>
<evidence type="ECO:0000259" key="8">
    <source>
        <dbReference type="PROSITE" id="PS51192"/>
    </source>
</evidence>
<dbReference type="Proteomes" id="UP000199071">
    <property type="component" value="Unassembled WGS sequence"/>
</dbReference>
<evidence type="ECO:0000256" key="7">
    <source>
        <dbReference type="ARBA" id="ARBA00023204"/>
    </source>
</evidence>
<protein>
    <submittedName>
        <fullName evidence="10">ATP-dependent DNA helicase RecG</fullName>
    </submittedName>
</protein>
<dbReference type="GO" id="GO:0016787">
    <property type="term" value="F:hydrolase activity"/>
    <property type="evidence" value="ECO:0007669"/>
    <property type="project" value="UniProtKB-KW"/>
</dbReference>
<dbReference type="PROSITE" id="PS51192">
    <property type="entry name" value="HELICASE_ATP_BIND_1"/>
    <property type="match status" value="1"/>
</dbReference>
<keyword evidence="6" id="KW-0238">DNA-binding</keyword>
<dbReference type="SUPFAM" id="SSF52540">
    <property type="entry name" value="P-loop containing nucleoside triphosphate hydrolases"/>
    <property type="match status" value="2"/>
</dbReference>
<dbReference type="InterPro" id="IPR047112">
    <property type="entry name" value="RecG/Mfd"/>
</dbReference>
<dbReference type="Gene3D" id="2.40.50.140">
    <property type="entry name" value="Nucleic acid-binding proteins"/>
    <property type="match status" value="1"/>
</dbReference>
<dbReference type="CDD" id="cd04488">
    <property type="entry name" value="RecG_wedge_OBF"/>
    <property type="match status" value="1"/>
</dbReference>
<evidence type="ECO:0000256" key="6">
    <source>
        <dbReference type="ARBA" id="ARBA00023125"/>
    </source>
</evidence>
<dbReference type="Pfam" id="PF19833">
    <property type="entry name" value="RecG_dom3_C"/>
    <property type="match status" value="1"/>
</dbReference>
<evidence type="ECO:0000256" key="2">
    <source>
        <dbReference type="ARBA" id="ARBA00022763"/>
    </source>
</evidence>
<keyword evidence="5" id="KW-0067">ATP-binding</keyword>
<dbReference type="GO" id="GO:0006281">
    <property type="term" value="P:DNA repair"/>
    <property type="evidence" value="ECO:0007669"/>
    <property type="project" value="UniProtKB-KW"/>
</dbReference>
<dbReference type="GO" id="GO:0003677">
    <property type="term" value="F:DNA binding"/>
    <property type="evidence" value="ECO:0007669"/>
    <property type="project" value="UniProtKB-KW"/>
</dbReference>
<gene>
    <name evidence="10" type="ORF">SAMN02982931_01201</name>
</gene>
<keyword evidence="7" id="KW-0234">DNA repair</keyword>
<dbReference type="PROSITE" id="PS51194">
    <property type="entry name" value="HELICASE_CTER"/>
    <property type="match status" value="1"/>
</dbReference>
<dbReference type="Gene3D" id="3.40.50.300">
    <property type="entry name" value="P-loop containing nucleotide triphosphate hydrolases"/>
    <property type="match status" value="2"/>
</dbReference>
<dbReference type="Pfam" id="PF00270">
    <property type="entry name" value="DEAD"/>
    <property type="match status" value="1"/>
</dbReference>
<dbReference type="RefSeq" id="WP_090875457.1">
    <property type="nucleotide sequence ID" value="NZ_FMXQ01000002.1"/>
</dbReference>
<dbReference type="InterPro" id="IPR045562">
    <property type="entry name" value="RecG_dom3_C"/>
</dbReference>
<dbReference type="InterPro" id="IPR001650">
    <property type="entry name" value="Helicase_C-like"/>
</dbReference>
<keyword evidence="1" id="KW-0547">Nucleotide-binding</keyword>
<dbReference type="CDD" id="cd17992">
    <property type="entry name" value="DEXHc_RecG"/>
    <property type="match status" value="1"/>
</dbReference>
<feature type="domain" description="Helicase C-terminal" evidence="9">
    <location>
        <begin position="469"/>
        <end position="628"/>
    </location>
</feature>